<keyword evidence="2" id="KW-0472">Membrane</keyword>
<evidence type="ECO:0000313" key="3">
    <source>
        <dbReference type="EMBL" id="NED99989.1"/>
    </source>
</evidence>
<sequence>MPRNRHRRHRRRRRSNTGRLVAISAMAIAIPLLGWTAIAMVSNDDSTDDEPPAATMPTDDGAAGDGAADDDAEHAHNDGTAEADEGVDTQTTAEPTTDPTPDHNADSAARQAIEACTDELSAGEAVVSEAKTGVGHWTEHIDARTDLLAGRNTEEETRAIWKRTRLAGPDDLERFDAVHTTYERTAGCDDLAAADVPQDLAADAEQCLVRAERTEAAVAAARDAIGDWEDHLHAMADHADGHMTADEAQDKWVEAWENAPTNINAFDEARDELEQAPACPGAGS</sequence>
<dbReference type="EMBL" id="JAAGOA010000004">
    <property type="protein sequence ID" value="NED99989.1"/>
    <property type="molecule type" value="Genomic_DNA"/>
</dbReference>
<dbReference type="Proteomes" id="UP000475214">
    <property type="component" value="Unassembled WGS sequence"/>
</dbReference>
<feature type="region of interest" description="Disordered" evidence="1">
    <location>
        <begin position="43"/>
        <end position="109"/>
    </location>
</feature>
<comment type="caution">
    <text evidence="3">The sequence shown here is derived from an EMBL/GenBank/DDBJ whole genome shotgun (WGS) entry which is preliminary data.</text>
</comment>
<protein>
    <submittedName>
        <fullName evidence="3">Uncharacterized protein</fullName>
    </submittedName>
</protein>
<keyword evidence="2" id="KW-0812">Transmembrane</keyword>
<gene>
    <name evidence="3" type="ORF">G1H10_07380</name>
</gene>
<dbReference type="AlphaFoldDB" id="A0A6L9S7P9"/>
<keyword evidence="4" id="KW-1185">Reference proteome</keyword>
<evidence type="ECO:0000256" key="1">
    <source>
        <dbReference type="SAM" id="MobiDB-lite"/>
    </source>
</evidence>
<evidence type="ECO:0000256" key="2">
    <source>
        <dbReference type="SAM" id="Phobius"/>
    </source>
</evidence>
<keyword evidence="2" id="KW-1133">Transmembrane helix</keyword>
<evidence type="ECO:0000313" key="4">
    <source>
        <dbReference type="Proteomes" id="UP000475214"/>
    </source>
</evidence>
<feature type="transmembrane region" description="Helical" evidence="2">
    <location>
        <begin position="20"/>
        <end position="41"/>
    </location>
</feature>
<accession>A0A6L9S7P9</accession>
<reference evidence="3 4" key="1">
    <citation type="submission" date="2020-02" db="EMBL/GenBank/DDBJ databases">
        <authorList>
            <person name="Li X.-J."/>
            <person name="Han X.-M."/>
        </authorList>
    </citation>
    <scope>NUCLEOTIDE SEQUENCE [LARGE SCALE GENOMIC DNA]</scope>
    <source>
        <strain evidence="3 4">CCTCC AB 2017055</strain>
    </source>
</reference>
<name>A0A6L9S7P9_9ACTN</name>
<organism evidence="3 4">
    <name type="scientific">Phytoactinopolyspora halotolerans</name>
    <dbReference type="NCBI Taxonomy" id="1981512"/>
    <lineage>
        <taxon>Bacteria</taxon>
        <taxon>Bacillati</taxon>
        <taxon>Actinomycetota</taxon>
        <taxon>Actinomycetes</taxon>
        <taxon>Jiangellales</taxon>
        <taxon>Jiangellaceae</taxon>
        <taxon>Phytoactinopolyspora</taxon>
    </lineage>
</organism>
<feature type="compositionally biased region" description="Low complexity" evidence="1">
    <location>
        <begin position="88"/>
        <end position="99"/>
    </location>
</feature>
<dbReference type="RefSeq" id="WP_163734932.1">
    <property type="nucleotide sequence ID" value="NZ_JAAGOA010000004.1"/>
</dbReference>
<proteinExistence type="predicted"/>